<proteinExistence type="predicted"/>
<accession>A0ABX0TS54</accession>
<evidence type="ECO:0000256" key="1">
    <source>
        <dbReference type="ARBA" id="ARBA00004370"/>
    </source>
</evidence>
<keyword evidence="8" id="KW-1185">Reference proteome</keyword>
<keyword evidence="2" id="KW-0813">Transport</keyword>
<evidence type="ECO:0008006" key="9">
    <source>
        <dbReference type="Google" id="ProtNLM"/>
    </source>
</evidence>
<comment type="caution">
    <text evidence="7">The sequence shown here is derived from an EMBL/GenBank/DDBJ whole genome shotgun (WGS) entry which is preliminary data.</text>
</comment>
<keyword evidence="6" id="KW-0472">Membrane</keyword>
<evidence type="ECO:0000256" key="5">
    <source>
        <dbReference type="ARBA" id="ARBA00022982"/>
    </source>
</evidence>
<dbReference type="InterPro" id="IPR006885">
    <property type="entry name" value="NADH_UbQ_FeS_4_mit-like"/>
</dbReference>
<dbReference type="InterPro" id="IPR038532">
    <property type="entry name" value="NDUFS4-like_sf"/>
</dbReference>
<dbReference type="Gene3D" id="3.30.160.190">
    <property type="entry name" value="atu1810 like domain"/>
    <property type="match status" value="1"/>
</dbReference>
<dbReference type="PANTHER" id="PTHR12219:SF8">
    <property type="entry name" value="NADH DEHYDROGENASE [UBIQUINONE] IRON-SULFUR PROTEIN 4, MITOCHONDRIAL"/>
    <property type="match status" value="1"/>
</dbReference>
<organism evidence="7 8">
    <name type="scientific">Sphingomonas vulcanisoli</name>
    <dbReference type="NCBI Taxonomy" id="1658060"/>
    <lineage>
        <taxon>Bacteria</taxon>
        <taxon>Pseudomonadati</taxon>
        <taxon>Pseudomonadota</taxon>
        <taxon>Alphaproteobacteria</taxon>
        <taxon>Sphingomonadales</taxon>
        <taxon>Sphingomonadaceae</taxon>
        <taxon>Sphingomonas</taxon>
    </lineage>
</organism>
<comment type="subcellular location">
    <subcellularLocation>
        <location evidence="1">Membrane</location>
    </subcellularLocation>
</comment>
<gene>
    <name evidence="7" type="ORF">FHS31_001155</name>
</gene>
<evidence type="ECO:0000256" key="6">
    <source>
        <dbReference type="ARBA" id="ARBA00023136"/>
    </source>
</evidence>
<dbReference type="Pfam" id="PF04800">
    <property type="entry name" value="NDUS4"/>
    <property type="match status" value="1"/>
</dbReference>
<evidence type="ECO:0000256" key="2">
    <source>
        <dbReference type="ARBA" id="ARBA00022448"/>
    </source>
</evidence>
<keyword evidence="4" id="KW-0809">Transit peptide</keyword>
<dbReference type="PANTHER" id="PTHR12219">
    <property type="entry name" value="NADH-UBIQUINONE OXIDOREDUCTASE"/>
    <property type="match status" value="1"/>
</dbReference>
<dbReference type="Proteomes" id="UP000727456">
    <property type="component" value="Unassembled WGS sequence"/>
</dbReference>
<evidence type="ECO:0000256" key="4">
    <source>
        <dbReference type="ARBA" id="ARBA00022946"/>
    </source>
</evidence>
<keyword evidence="5" id="KW-0249">Electron transport</keyword>
<evidence type="ECO:0000313" key="8">
    <source>
        <dbReference type="Proteomes" id="UP000727456"/>
    </source>
</evidence>
<dbReference type="RefSeq" id="WP_167072417.1">
    <property type="nucleotide sequence ID" value="NZ_JAAOZC010000002.1"/>
</dbReference>
<sequence length="100" mass="11086">MTEARIRQRIKSSMQSGRANEGAWILEYEPAEAKHPDPLTGWAGSGDTREQVRLGFPTLEAAKAYCERHGLAYHVTLAQAGRTLKLQAYADNFKGPDLTL</sequence>
<protein>
    <recommendedName>
        <fullName evidence="9">ETC complex I subunit</fullName>
    </recommendedName>
</protein>
<evidence type="ECO:0000313" key="7">
    <source>
        <dbReference type="EMBL" id="NIJ07559.1"/>
    </source>
</evidence>
<dbReference type="EMBL" id="JAAOZC010000002">
    <property type="protein sequence ID" value="NIJ07559.1"/>
    <property type="molecule type" value="Genomic_DNA"/>
</dbReference>
<keyword evidence="3" id="KW-0679">Respiratory chain</keyword>
<name>A0ABX0TS54_9SPHN</name>
<reference evidence="7 8" key="1">
    <citation type="submission" date="2020-03" db="EMBL/GenBank/DDBJ databases">
        <title>Genomic Encyclopedia of Type Strains, Phase III (KMG-III): the genomes of soil and plant-associated and newly described type strains.</title>
        <authorList>
            <person name="Whitman W."/>
        </authorList>
    </citation>
    <scope>NUCLEOTIDE SEQUENCE [LARGE SCALE GENOMIC DNA]</scope>
    <source>
        <strain evidence="7 8">CECT 8804</strain>
    </source>
</reference>
<evidence type="ECO:0000256" key="3">
    <source>
        <dbReference type="ARBA" id="ARBA00022660"/>
    </source>
</evidence>